<evidence type="ECO:0000313" key="3">
    <source>
        <dbReference type="Proteomes" id="UP001595956"/>
    </source>
</evidence>
<keyword evidence="1" id="KW-1133">Transmembrane helix</keyword>
<sequence length="47" mass="4978">MNDTVALILACGVAVVVMAALAFWGLRAMGMSSDYQGRVDDADDDLE</sequence>
<dbReference type="Proteomes" id="UP001595956">
    <property type="component" value="Unassembled WGS sequence"/>
</dbReference>
<proteinExistence type="predicted"/>
<reference evidence="3" key="1">
    <citation type="journal article" date="2019" name="Int. J. Syst. Evol. Microbiol.">
        <title>The Global Catalogue of Microorganisms (GCM) 10K type strain sequencing project: providing services to taxonomists for standard genome sequencing and annotation.</title>
        <authorList>
            <consortium name="The Broad Institute Genomics Platform"/>
            <consortium name="The Broad Institute Genome Sequencing Center for Infectious Disease"/>
            <person name="Wu L."/>
            <person name="Ma J."/>
        </authorList>
    </citation>
    <scope>NUCLEOTIDE SEQUENCE [LARGE SCALE GENOMIC DNA]</scope>
    <source>
        <strain evidence="3">KACC 13778</strain>
    </source>
</reference>
<keyword evidence="3" id="KW-1185">Reference proteome</keyword>
<feature type="transmembrane region" description="Helical" evidence="1">
    <location>
        <begin position="6"/>
        <end position="26"/>
    </location>
</feature>
<dbReference type="RefSeq" id="WP_345172818.1">
    <property type="nucleotide sequence ID" value="NZ_BAABFQ010000004.1"/>
</dbReference>
<evidence type="ECO:0008006" key="4">
    <source>
        <dbReference type="Google" id="ProtNLM"/>
    </source>
</evidence>
<dbReference type="EMBL" id="JBHSMD010000003">
    <property type="protein sequence ID" value="MFC5493531.1"/>
    <property type="molecule type" value="Genomic_DNA"/>
</dbReference>
<evidence type="ECO:0000256" key="1">
    <source>
        <dbReference type="SAM" id="Phobius"/>
    </source>
</evidence>
<evidence type="ECO:0000313" key="2">
    <source>
        <dbReference type="EMBL" id="MFC5493531.1"/>
    </source>
</evidence>
<keyword evidence="1" id="KW-0812">Transmembrane</keyword>
<comment type="caution">
    <text evidence="2">The sequence shown here is derived from an EMBL/GenBank/DDBJ whole genome shotgun (WGS) entry which is preliminary data.</text>
</comment>
<name>A0ABW0MZ25_9ACTN</name>
<organism evidence="2 3">
    <name type="scientific">Nocardioides caricicola</name>
    <dbReference type="NCBI Taxonomy" id="634770"/>
    <lineage>
        <taxon>Bacteria</taxon>
        <taxon>Bacillati</taxon>
        <taxon>Actinomycetota</taxon>
        <taxon>Actinomycetes</taxon>
        <taxon>Propionibacteriales</taxon>
        <taxon>Nocardioidaceae</taxon>
        <taxon>Nocardioides</taxon>
    </lineage>
</organism>
<protein>
    <recommendedName>
        <fullName evidence="4">Methionine/alanine import family NSS transporter small subunit</fullName>
    </recommendedName>
</protein>
<keyword evidence="1" id="KW-0472">Membrane</keyword>
<gene>
    <name evidence="2" type="ORF">ACFPKY_10480</name>
</gene>
<accession>A0ABW0MZ25</accession>